<proteinExistence type="predicted"/>
<keyword evidence="1" id="KW-0732">Signal</keyword>
<dbReference type="KEGG" id="ovi:T265_13307"/>
<evidence type="ECO:0000256" key="1">
    <source>
        <dbReference type="SAM" id="SignalP"/>
    </source>
</evidence>
<feature type="non-terminal residue" evidence="2">
    <location>
        <position position="103"/>
    </location>
</feature>
<dbReference type="Proteomes" id="UP000054324">
    <property type="component" value="Unassembled WGS sequence"/>
</dbReference>
<protein>
    <submittedName>
        <fullName evidence="2">Uncharacterized protein</fullName>
    </submittedName>
</protein>
<accession>A0A074ZV40</accession>
<sequence length="103" mass="11714">MDATCAAGILAFAIEFSSLVAECVNKTSALTVKMTVNNLMVFFTWNKTQWITNQASKRTNSFTKLQYIQTSHRIQLNVNAQGPVDFLCTDELFWSTQSFHNQR</sequence>
<reference evidence="2 3" key="1">
    <citation type="submission" date="2013-11" db="EMBL/GenBank/DDBJ databases">
        <title>Opisthorchis viverrini - life in the bile duct.</title>
        <authorList>
            <person name="Young N.D."/>
            <person name="Nagarajan N."/>
            <person name="Lin S.J."/>
            <person name="Korhonen P.K."/>
            <person name="Jex A.R."/>
            <person name="Hall R.S."/>
            <person name="Safavi-Hemami H."/>
            <person name="Kaewkong W."/>
            <person name="Bertrand D."/>
            <person name="Gao S."/>
            <person name="Seet Q."/>
            <person name="Wongkham S."/>
            <person name="Teh B.T."/>
            <person name="Wongkham C."/>
            <person name="Intapan P.M."/>
            <person name="Maleewong W."/>
            <person name="Yang X."/>
            <person name="Hu M."/>
            <person name="Wang Z."/>
            <person name="Hofmann A."/>
            <person name="Sternberg P.W."/>
            <person name="Tan P."/>
            <person name="Wang J."/>
            <person name="Gasser R.B."/>
        </authorList>
    </citation>
    <scope>NUCLEOTIDE SEQUENCE [LARGE SCALE GENOMIC DNA]</scope>
</reference>
<dbReference type="EMBL" id="KL596673">
    <property type="protein sequence ID" value="KER29687.1"/>
    <property type="molecule type" value="Genomic_DNA"/>
</dbReference>
<gene>
    <name evidence="2" type="ORF">T265_13307</name>
</gene>
<dbReference type="CTD" id="20327474"/>
<feature type="chain" id="PRO_5001704369" evidence="1">
    <location>
        <begin position="22"/>
        <end position="103"/>
    </location>
</feature>
<name>A0A074ZV40_OPIVI</name>
<dbReference type="GeneID" id="20327474"/>
<keyword evidence="3" id="KW-1185">Reference proteome</keyword>
<feature type="signal peptide" evidence="1">
    <location>
        <begin position="1"/>
        <end position="21"/>
    </location>
</feature>
<evidence type="ECO:0000313" key="3">
    <source>
        <dbReference type="Proteomes" id="UP000054324"/>
    </source>
</evidence>
<organism evidence="2 3">
    <name type="scientific">Opisthorchis viverrini</name>
    <name type="common">Southeast Asian liver fluke</name>
    <dbReference type="NCBI Taxonomy" id="6198"/>
    <lineage>
        <taxon>Eukaryota</taxon>
        <taxon>Metazoa</taxon>
        <taxon>Spiralia</taxon>
        <taxon>Lophotrochozoa</taxon>
        <taxon>Platyhelminthes</taxon>
        <taxon>Trematoda</taxon>
        <taxon>Digenea</taxon>
        <taxon>Opisthorchiida</taxon>
        <taxon>Opisthorchiata</taxon>
        <taxon>Opisthorchiidae</taxon>
        <taxon>Opisthorchis</taxon>
    </lineage>
</organism>
<dbReference type="RefSeq" id="XP_009166562.1">
    <property type="nucleotide sequence ID" value="XM_009168298.1"/>
</dbReference>
<evidence type="ECO:0000313" key="2">
    <source>
        <dbReference type="EMBL" id="KER29687.1"/>
    </source>
</evidence>
<dbReference type="AlphaFoldDB" id="A0A074ZV40"/>